<dbReference type="InterPro" id="IPR001810">
    <property type="entry name" value="F-box_dom"/>
</dbReference>
<dbReference type="PROSITE" id="PS50181">
    <property type="entry name" value="FBOX"/>
    <property type="match status" value="1"/>
</dbReference>
<dbReference type="AlphaFoldDB" id="A0AAD8GWJ1"/>
<dbReference type="Pfam" id="PF07734">
    <property type="entry name" value="FBA_1"/>
    <property type="match status" value="1"/>
</dbReference>
<gene>
    <name evidence="2" type="ORF">POM88_048589</name>
</gene>
<dbReference type="Pfam" id="PF00646">
    <property type="entry name" value="F-box"/>
    <property type="match status" value="1"/>
</dbReference>
<evidence type="ECO:0000313" key="3">
    <source>
        <dbReference type="Proteomes" id="UP001237642"/>
    </source>
</evidence>
<evidence type="ECO:0000259" key="1">
    <source>
        <dbReference type="PROSITE" id="PS50181"/>
    </source>
</evidence>
<dbReference type="InterPro" id="IPR017451">
    <property type="entry name" value="F-box-assoc_interact_dom"/>
</dbReference>
<dbReference type="InterPro" id="IPR011043">
    <property type="entry name" value="Gal_Oxase/kelch_b-propeller"/>
</dbReference>
<dbReference type="EMBL" id="JAUIZM010000011">
    <property type="protein sequence ID" value="KAK1355333.1"/>
    <property type="molecule type" value="Genomic_DNA"/>
</dbReference>
<sequence length="324" mass="36675">MENLPLELNTNILTRLPIKTLGQLKCVSKPFKTLITSHHLTKTHLNLISQLEHQLLVSTSTLHTLNIFHNNHRSPLHVLPLKIPINLADNRRGEVIELVGSCNGLVCLFYPPNTYSLLNPTTREYRVLPDPGRFPGDARIRLSGFGYVEVCDDYMVVSIGTDNTGVGDQVIRAYSAKTDSWKTVLARVPFRVLPWVKPVCVNGVVHWLGFGGKFPPVNQIIGFDFAKEEFRILPLMGNMNERGIKALGVMGGCFCVLSTERDRDSFLEMWIMMEYGVKESWIRTLSFGGAFNTGGMMFLFPVDLMWLCTRRVLFHLMDTFVRGM</sequence>
<feature type="domain" description="F-box" evidence="1">
    <location>
        <begin position="1"/>
        <end position="44"/>
    </location>
</feature>
<name>A0AAD8GWJ1_9APIA</name>
<dbReference type="SUPFAM" id="SSF81383">
    <property type="entry name" value="F-box domain"/>
    <property type="match status" value="1"/>
</dbReference>
<dbReference type="PANTHER" id="PTHR31672:SF13">
    <property type="entry name" value="F-BOX PROTEIN CPR30-LIKE"/>
    <property type="match status" value="1"/>
</dbReference>
<dbReference type="InterPro" id="IPR050796">
    <property type="entry name" value="SCF_F-box_component"/>
</dbReference>
<dbReference type="SUPFAM" id="SSF50965">
    <property type="entry name" value="Galactose oxidase, central domain"/>
    <property type="match status" value="1"/>
</dbReference>
<organism evidence="2 3">
    <name type="scientific">Heracleum sosnowskyi</name>
    <dbReference type="NCBI Taxonomy" id="360622"/>
    <lineage>
        <taxon>Eukaryota</taxon>
        <taxon>Viridiplantae</taxon>
        <taxon>Streptophyta</taxon>
        <taxon>Embryophyta</taxon>
        <taxon>Tracheophyta</taxon>
        <taxon>Spermatophyta</taxon>
        <taxon>Magnoliopsida</taxon>
        <taxon>eudicotyledons</taxon>
        <taxon>Gunneridae</taxon>
        <taxon>Pentapetalae</taxon>
        <taxon>asterids</taxon>
        <taxon>campanulids</taxon>
        <taxon>Apiales</taxon>
        <taxon>Apiaceae</taxon>
        <taxon>Apioideae</taxon>
        <taxon>apioid superclade</taxon>
        <taxon>Tordylieae</taxon>
        <taxon>Tordyliinae</taxon>
        <taxon>Heracleum</taxon>
    </lineage>
</organism>
<proteinExistence type="predicted"/>
<protein>
    <submittedName>
        <fullName evidence="2">F-box domain-containing protein</fullName>
    </submittedName>
</protein>
<evidence type="ECO:0000313" key="2">
    <source>
        <dbReference type="EMBL" id="KAK1355333.1"/>
    </source>
</evidence>
<keyword evidence="3" id="KW-1185">Reference proteome</keyword>
<comment type="caution">
    <text evidence="2">The sequence shown here is derived from an EMBL/GenBank/DDBJ whole genome shotgun (WGS) entry which is preliminary data.</text>
</comment>
<dbReference type="InterPro" id="IPR036047">
    <property type="entry name" value="F-box-like_dom_sf"/>
</dbReference>
<accession>A0AAD8GWJ1</accession>
<reference evidence="2" key="1">
    <citation type="submission" date="2023-02" db="EMBL/GenBank/DDBJ databases">
        <title>Genome of toxic invasive species Heracleum sosnowskyi carries increased number of genes despite the absence of recent whole-genome duplications.</title>
        <authorList>
            <person name="Schelkunov M."/>
            <person name="Shtratnikova V."/>
            <person name="Makarenko M."/>
            <person name="Klepikova A."/>
            <person name="Omelchenko D."/>
            <person name="Novikova G."/>
            <person name="Obukhova E."/>
            <person name="Bogdanov V."/>
            <person name="Penin A."/>
            <person name="Logacheva M."/>
        </authorList>
    </citation>
    <scope>NUCLEOTIDE SEQUENCE</scope>
    <source>
        <strain evidence="2">Hsosn_3</strain>
        <tissue evidence="2">Leaf</tissue>
    </source>
</reference>
<reference evidence="2" key="2">
    <citation type="submission" date="2023-05" db="EMBL/GenBank/DDBJ databases">
        <authorList>
            <person name="Schelkunov M.I."/>
        </authorList>
    </citation>
    <scope>NUCLEOTIDE SEQUENCE</scope>
    <source>
        <strain evidence="2">Hsosn_3</strain>
        <tissue evidence="2">Leaf</tissue>
    </source>
</reference>
<dbReference type="SMART" id="SM00256">
    <property type="entry name" value="FBOX"/>
    <property type="match status" value="1"/>
</dbReference>
<dbReference type="PANTHER" id="PTHR31672">
    <property type="entry name" value="BNACNNG10540D PROTEIN"/>
    <property type="match status" value="1"/>
</dbReference>
<dbReference type="NCBIfam" id="TIGR01640">
    <property type="entry name" value="F_box_assoc_1"/>
    <property type="match status" value="1"/>
</dbReference>
<dbReference type="Proteomes" id="UP001237642">
    <property type="component" value="Unassembled WGS sequence"/>
</dbReference>
<dbReference type="InterPro" id="IPR006527">
    <property type="entry name" value="F-box-assoc_dom_typ1"/>
</dbReference>